<keyword evidence="3" id="KW-1185">Reference proteome</keyword>
<dbReference type="EMBL" id="VSRR010069543">
    <property type="protein sequence ID" value="MPC85783.1"/>
    <property type="molecule type" value="Genomic_DNA"/>
</dbReference>
<reference evidence="2 3" key="1">
    <citation type="submission" date="2019-05" db="EMBL/GenBank/DDBJ databases">
        <title>Another draft genome of Portunus trituberculatus and its Hox gene families provides insights of decapod evolution.</title>
        <authorList>
            <person name="Jeong J.-H."/>
            <person name="Song I."/>
            <person name="Kim S."/>
            <person name="Choi T."/>
            <person name="Kim D."/>
            <person name="Ryu S."/>
            <person name="Kim W."/>
        </authorList>
    </citation>
    <scope>NUCLEOTIDE SEQUENCE [LARGE SCALE GENOMIC DNA]</scope>
    <source>
        <tissue evidence="2">Muscle</tissue>
    </source>
</reference>
<proteinExistence type="predicted"/>
<organism evidence="2 3">
    <name type="scientific">Portunus trituberculatus</name>
    <name type="common">Swimming crab</name>
    <name type="synonym">Neptunus trituberculatus</name>
    <dbReference type="NCBI Taxonomy" id="210409"/>
    <lineage>
        <taxon>Eukaryota</taxon>
        <taxon>Metazoa</taxon>
        <taxon>Ecdysozoa</taxon>
        <taxon>Arthropoda</taxon>
        <taxon>Crustacea</taxon>
        <taxon>Multicrustacea</taxon>
        <taxon>Malacostraca</taxon>
        <taxon>Eumalacostraca</taxon>
        <taxon>Eucarida</taxon>
        <taxon>Decapoda</taxon>
        <taxon>Pleocyemata</taxon>
        <taxon>Brachyura</taxon>
        <taxon>Eubrachyura</taxon>
        <taxon>Portunoidea</taxon>
        <taxon>Portunidae</taxon>
        <taxon>Portuninae</taxon>
        <taxon>Portunus</taxon>
    </lineage>
</organism>
<dbReference type="AlphaFoldDB" id="A0A5B7ITT7"/>
<feature type="region of interest" description="Disordered" evidence="1">
    <location>
        <begin position="28"/>
        <end position="50"/>
    </location>
</feature>
<evidence type="ECO:0000313" key="3">
    <source>
        <dbReference type="Proteomes" id="UP000324222"/>
    </source>
</evidence>
<evidence type="ECO:0000256" key="1">
    <source>
        <dbReference type="SAM" id="MobiDB-lite"/>
    </source>
</evidence>
<name>A0A5B7ITT7_PORTR</name>
<evidence type="ECO:0000313" key="2">
    <source>
        <dbReference type="EMBL" id="MPC85783.1"/>
    </source>
</evidence>
<protein>
    <submittedName>
        <fullName evidence="2">Uncharacterized protein</fullName>
    </submittedName>
</protein>
<accession>A0A5B7ITT7</accession>
<comment type="caution">
    <text evidence="2">The sequence shown here is derived from an EMBL/GenBank/DDBJ whole genome shotgun (WGS) entry which is preliminary data.</text>
</comment>
<dbReference type="Proteomes" id="UP000324222">
    <property type="component" value="Unassembled WGS sequence"/>
</dbReference>
<gene>
    <name evidence="2" type="ORF">E2C01_080577</name>
</gene>
<sequence length="118" mass="13150">MKENIKSHDFSSTSFLLFFFPSTSSSGFTYYPSSSSSSSSSSFSSSSPSFSFSCFSVALDAIRIKHTSSPERRPKNMKASHIINRAQLTSRLARVLVCMASSERTNLPLHHPPWLYVK</sequence>